<evidence type="ECO:0000256" key="4">
    <source>
        <dbReference type="ARBA" id="ARBA00022989"/>
    </source>
</evidence>
<evidence type="ECO:0000313" key="9">
    <source>
        <dbReference type="Proteomes" id="UP001172457"/>
    </source>
</evidence>
<name>A0AA38WJ81_9ASTR</name>
<proteinExistence type="predicted"/>
<reference evidence="8" key="1">
    <citation type="submission" date="2023-03" db="EMBL/GenBank/DDBJ databases">
        <title>Chromosome-scale reference genome and RAD-based genetic map of yellow starthistle (Centaurea solstitialis) reveal putative structural variation and QTLs associated with invader traits.</title>
        <authorList>
            <person name="Reatini B."/>
            <person name="Cang F.A."/>
            <person name="Jiang Q."/>
            <person name="Mckibben M.T.W."/>
            <person name="Barker M.S."/>
            <person name="Rieseberg L.H."/>
            <person name="Dlugosch K.M."/>
        </authorList>
    </citation>
    <scope>NUCLEOTIDE SEQUENCE</scope>
    <source>
        <strain evidence="8">CAN-66</strain>
        <tissue evidence="8">Leaf</tissue>
    </source>
</reference>
<feature type="transmembrane region" description="Helical" evidence="6">
    <location>
        <begin position="42"/>
        <end position="59"/>
    </location>
</feature>
<keyword evidence="2 6" id="KW-0812">Transmembrane</keyword>
<feature type="domain" description="Reticulon" evidence="7">
    <location>
        <begin position="33"/>
        <end position="215"/>
    </location>
</feature>
<dbReference type="PANTHER" id="PTHR10994:SF164">
    <property type="entry name" value="RETICULON-LIKE PROTEIN"/>
    <property type="match status" value="1"/>
</dbReference>
<evidence type="ECO:0000256" key="3">
    <source>
        <dbReference type="ARBA" id="ARBA00022824"/>
    </source>
</evidence>
<organism evidence="8 9">
    <name type="scientific">Centaurea solstitialis</name>
    <name type="common">yellow star-thistle</name>
    <dbReference type="NCBI Taxonomy" id="347529"/>
    <lineage>
        <taxon>Eukaryota</taxon>
        <taxon>Viridiplantae</taxon>
        <taxon>Streptophyta</taxon>
        <taxon>Embryophyta</taxon>
        <taxon>Tracheophyta</taxon>
        <taxon>Spermatophyta</taxon>
        <taxon>Magnoliopsida</taxon>
        <taxon>eudicotyledons</taxon>
        <taxon>Gunneridae</taxon>
        <taxon>Pentapetalae</taxon>
        <taxon>asterids</taxon>
        <taxon>campanulids</taxon>
        <taxon>Asterales</taxon>
        <taxon>Asteraceae</taxon>
        <taxon>Carduoideae</taxon>
        <taxon>Cardueae</taxon>
        <taxon>Centaureinae</taxon>
        <taxon>Centaurea</taxon>
    </lineage>
</organism>
<keyword evidence="5 6" id="KW-0472">Membrane</keyword>
<dbReference type="EMBL" id="JARYMX010000004">
    <property type="protein sequence ID" value="KAJ9554285.1"/>
    <property type="molecule type" value="Genomic_DNA"/>
</dbReference>
<evidence type="ECO:0000259" key="7">
    <source>
        <dbReference type="PROSITE" id="PS50845"/>
    </source>
</evidence>
<dbReference type="Pfam" id="PF02453">
    <property type="entry name" value="Reticulon"/>
    <property type="match status" value="1"/>
</dbReference>
<keyword evidence="3 6" id="KW-0256">Endoplasmic reticulum</keyword>
<keyword evidence="9" id="KW-1185">Reference proteome</keyword>
<dbReference type="GO" id="GO:0005789">
    <property type="term" value="C:endoplasmic reticulum membrane"/>
    <property type="evidence" value="ECO:0007669"/>
    <property type="project" value="UniProtKB-SubCell"/>
</dbReference>
<dbReference type="PROSITE" id="PS50845">
    <property type="entry name" value="RETICULON"/>
    <property type="match status" value="1"/>
</dbReference>
<comment type="caution">
    <text evidence="8">The sequence shown here is derived from an EMBL/GenBank/DDBJ whole genome shotgun (WGS) entry which is preliminary data.</text>
</comment>
<dbReference type="GO" id="GO:0009617">
    <property type="term" value="P:response to bacterium"/>
    <property type="evidence" value="ECO:0007669"/>
    <property type="project" value="InterPro"/>
</dbReference>
<gene>
    <name evidence="8" type="ORF">OSB04_018330</name>
</gene>
<sequence length="215" mass="25217">MSKSHSSDPNNRIHENVARIERFLHSTIGKGQVTDLLLWRNTRLSASLLLGFTAIWFLFEVYEYSFISLFSHIAILAMLIIYGTYTTAKFTQWDLPDFEELTIQESTFKWLYKKTNDLLLNFYHTSSGEDLTRFFLTMASLWMISVIGSYFNSLNLIYLCFICIGTLPALYERYEHEVNHLANKGIRDMKNMLKQFDSNVLNKIPRGQVKEKKRK</sequence>
<dbReference type="PANTHER" id="PTHR10994">
    <property type="entry name" value="RETICULON"/>
    <property type="match status" value="1"/>
</dbReference>
<evidence type="ECO:0000256" key="2">
    <source>
        <dbReference type="ARBA" id="ARBA00022692"/>
    </source>
</evidence>
<accession>A0AA38WJ81</accession>
<feature type="transmembrane region" description="Helical" evidence="6">
    <location>
        <begin position="65"/>
        <end position="85"/>
    </location>
</feature>
<evidence type="ECO:0000256" key="5">
    <source>
        <dbReference type="ARBA" id="ARBA00023136"/>
    </source>
</evidence>
<dbReference type="InterPro" id="IPR003388">
    <property type="entry name" value="Reticulon"/>
</dbReference>
<evidence type="ECO:0000256" key="6">
    <source>
        <dbReference type="RuleBase" id="RU363132"/>
    </source>
</evidence>
<comment type="subcellular location">
    <subcellularLocation>
        <location evidence="1 6">Endoplasmic reticulum membrane</location>
        <topology evidence="1 6">Multi-pass membrane protein</topology>
    </subcellularLocation>
</comment>
<dbReference type="InterPro" id="IPR045064">
    <property type="entry name" value="Reticulon-like"/>
</dbReference>
<protein>
    <recommendedName>
        <fullName evidence="6">Reticulon-like protein</fullName>
    </recommendedName>
</protein>
<dbReference type="AlphaFoldDB" id="A0AA38WJ81"/>
<evidence type="ECO:0000256" key="1">
    <source>
        <dbReference type="ARBA" id="ARBA00004477"/>
    </source>
</evidence>
<dbReference type="Proteomes" id="UP001172457">
    <property type="component" value="Chromosome 4"/>
</dbReference>
<evidence type="ECO:0000313" key="8">
    <source>
        <dbReference type="EMBL" id="KAJ9554285.1"/>
    </source>
</evidence>
<keyword evidence="4 6" id="KW-1133">Transmembrane helix</keyword>